<feature type="domain" description="Methyltransferase small" evidence="4">
    <location>
        <begin position="134"/>
        <end position="215"/>
    </location>
</feature>
<evidence type="ECO:0000256" key="2">
    <source>
        <dbReference type="ARBA" id="ARBA00022679"/>
    </source>
</evidence>
<dbReference type="Gene3D" id="3.40.50.150">
    <property type="entry name" value="Vaccinia Virus protein VP39"/>
    <property type="match status" value="1"/>
</dbReference>
<dbReference type="SUPFAM" id="SSF53335">
    <property type="entry name" value="S-adenosyl-L-methionine-dependent methyltransferases"/>
    <property type="match status" value="1"/>
</dbReference>
<reference evidence="5 6" key="1">
    <citation type="submission" date="2014-07" db="EMBL/GenBank/DDBJ databases">
        <authorList>
            <person name="McCorrison J."/>
            <person name="Sanka R."/>
            <person name="Torralba M."/>
            <person name="Gillis M."/>
            <person name="Haft D.H."/>
            <person name="Methe B."/>
            <person name="Sutton G."/>
            <person name="Nelson K.E."/>
        </authorList>
    </citation>
    <scope>NUCLEOTIDE SEQUENCE [LARGE SCALE GENOMIC DNA]</scope>
    <source>
        <strain evidence="5 6">DNF00040</strain>
    </source>
</reference>
<dbReference type="AlphaFoldDB" id="A0A096BDM9"/>
<dbReference type="InterPro" id="IPR017127">
    <property type="entry name" value="Ribosome_uL3_MTase"/>
</dbReference>
<proteinExistence type="predicted"/>
<dbReference type="NCBIfam" id="TIGR00536">
    <property type="entry name" value="hemK_fam"/>
    <property type="match status" value="1"/>
</dbReference>
<name>A0A096BDM9_9BURK</name>
<dbReference type="GO" id="GO:0003676">
    <property type="term" value="F:nucleic acid binding"/>
    <property type="evidence" value="ECO:0007669"/>
    <property type="project" value="InterPro"/>
</dbReference>
<dbReference type="NCBIfam" id="TIGR03533">
    <property type="entry name" value="L3_gln_methyl"/>
    <property type="match status" value="1"/>
</dbReference>
<dbReference type="PANTHER" id="PTHR47806:SF1">
    <property type="entry name" value="RIBOSOMAL PROTEIN UL3 GLUTAMINE METHYLTRANSFERASE"/>
    <property type="match status" value="1"/>
</dbReference>
<dbReference type="GO" id="GO:0036009">
    <property type="term" value="F:protein-glutamine N-methyltransferase activity"/>
    <property type="evidence" value="ECO:0007669"/>
    <property type="project" value="InterPro"/>
</dbReference>
<dbReference type="GO" id="GO:0032259">
    <property type="term" value="P:methylation"/>
    <property type="evidence" value="ECO:0007669"/>
    <property type="project" value="UniProtKB-KW"/>
</dbReference>
<dbReference type="GO" id="GO:0005829">
    <property type="term" value="C:cytosol"/>
    <property type="evidence" value="ECO:0007669"/>
    <property type="project" value="TreeGrafter"/>
</dbReference>
<dbReference type="InterPro" id="IPR004556">
    <property type="entry name" value="HemK-like"/>
</dbReference>
<keyword evidence="2 5" id="KW-0808">Transferase</keyword>
<evidence type="ECO:0000259" key="4">
    <source>
        <dbReference type="Pfam" id="PF05175"/>
    </source>
</evidence>
<keyword evidence="3" id="KW-0949">S-adenosyl-L-methionine</keyword>
<dbReference type="InterPro" id="IPR002052">
    <property type="entry name" value="DNA_methylase_N6_adenine_CS"/>
</dbReference>
<evidence type="ECO:0000256" key="1">
    <source>
        <dbReference type="ARBA" id="ARBA00022603"/>
    </source>
</evidence>
<dbReference type="Proteomes" id="UP000029629">
    <property type="component" value="Unassembled WGS sequence"/>
</dbReference>
<dbReference type="CDD" id="cd02440">
    <property type="entry name" value="AdoMet_MTases"/>
    <property type="match status" value="1"/>
</dbReference>
<dbReference type="PROSITE" id="PS00092">
    <property type="entry name" value="N6_MTASE"/>
    <property type="match status" value="1"/>
</dbReference>
<dbReference type="RefSeq" id="WP_036558275.1">
    <property type="nucleotide sequence ID" value="NZ_JRNI01000015.1"/>
</dbReference>
<protein>
    <submittedName>
        <fullName evidence="5">SAM-dependent methyltransferase</fullName>
    </submittedName>
</protein>
<comment type="caution">
    <text evidence="5">The sequence shown here is derived from an EMBL/GenBank/DDBJ whole genome shotgun (WGS) entry which is preliminary data.</text>
</comment>
<dbReference type="OrthoDB" id="9800643at2"/>
<keyword evidence="6" id="KW-1185">Reference proteome</keyword>
<dbReference type="EMBL" id="JRNI01000015">
    <property type="protein sequence ID" value="KGF31254.1"/>
    <property type="molecule type" value="Genomic_DNA"/>
</dbReference>
<dbReference type="InterPro" id="IPR029063">
    <property type="entry name" value="SAM-dependent_MTases_sf"/>
</dbReference>
<evidence type="ECO:0000313" key="6">
    <source>
        <dbReference type="Proteomes" id="UP000029629"/>
    </source>
</evidence>
<sequence>MSTKSYKELKTIRDLIRYAVSSFNQADLSFGHGNDNAWDEAVYLVLERLNLPLDQLEPYIDARILESEKKLILDLIHQRVTTRMPLAHLTGVAWLQGHRFLTDKRVIVPRSPIAELIVQDELAPWVEDVEKPMSMLDMCTGSACLAILLALTFPNSTVDAADISEYAILLAQRNVNMYKLEDRVRIIESDLFKSLDSNHKYDVIICNPPYVTTQSMRRLPDEYRHEPVLALHGGDDGMDVVRKFLKQAPKYLNEDGFVVLEIGFNMEHFYHAFPQLEPIFLETEFDPSIILLLTKTELLKLSDSTK</sequence>
<evidence type="ECO:0000313" key="5">
    <source>
        <dbReference type="EMBL" id="KGF31254.1"/>
    </source>
</evidence>
<evidence type="ECO:0000256" key="3">
    <source>
        <dbReference type="ARBA" id="ARBA00022691"/>
    </source>
</evidence>
<accession>A0A096BDM9</accession>
<dbReference type="eggNOG" id="COG2890">
    <property type="taxonomic scope" value="Bacteria"/>
</dbReference>
<dbReference type="PANTHER" id="PTHR47806">
    <property type="entry name" value="50S RIBOSOMAL PROTEIN L3 GLUTAMINE METHYLTRANSFERASE"/>
    <property type="match status" value="1"/>
</dbReference>
<organism evidence="5 6">
    <name type="scientific">Oligella urethralis DNF00040</name>
    <dbReference type="NCBI Taxonomy" id="1401065"/>
    <lineage>
        <taxon>Bacteria</taxon>
        <taxon>Pseudomonadati</taxon>
        <taxon>Pseudomonadota</taxon>
        <taxon>Betaproteobacteria</taxon>
        <taxon>Burkholderiales</taxon>
        <taxon>Alcaligenaceae</taxon>
        <taxon>Oligella</taxon>
    </lineage>
</organism>
<dbReference type="Pfam" id="PF05175">
    <property type="entry name" value="MTS"/>
    <property type="match status" value="1"/>
</dbReference>
<dbReference type="PIRSF" id="PIRSF037167">
    <property type="entry name" value="Mtase_YfcB_prd"/>
    <property type="match status" value="1"/>
</dbReference>
<dbReference type="InterPro" id="IPR007848">
    <property type="entry name" value="Small_mtfrase_dom"/>
</dbReference>
<keyword evidence="1 5" id="KW-0489">Methyltransferase</keyword>
<gene>
    <name evidence="5" type="ORF">HMPREF2130_03835</name>
</gene>